<dbReference type="OrthoDB" id="4743193at2759"/>
<dbReference type="EMBL" id="KV427606">
    <property type="protein sequence ID" value="KZT12090.1"/>
    <property type="molecule type" value="Genomic_DNA"/>
</dbReference>
<dbReference type="Proteomes" id="UP000076871">
    <property type="component" value="Unassembled WGS sequence"/>
</dbReference>
<feature type="non-terminal residue" evidence="1">
    <location>
        <position position="1"/>
    </location>
</feature>
<evidence type="ECO:0000313" key="2">
    <source>
        <dbReference type="Proteomes" id="UP000076871"/>
    </source>
</evidence>
<name>A0A165HRL3_9APHY</name>
<dbReference type="InParanoid" id="A0A165HRL3"/>
<dbReference type="STRING" id="1314785.A0A165HRL3"/>
<protein>
    <submittedName>
        <fullName evidence="1">Uncharacterized protein</fullName>
    </submittedName>
</protein>
<dbReference type="AlphaFoldDB" id="A0A165HRL3"/>
<dbReference type="RefSeq" id="XP_040769738.1">
    <property type="nucleotide sequence ID" value="XM_040903630.1"/>
</dbReference>
<sequence>LDMEEMEYWAALGDDEVEAEEEAVEKKRIKIVRKCQIALHHIKIVIIISMLMHSQSQKCNALAAVNGLFFHSCNTPDKVIKALAHMGISISPYAIGTAVHSLSRQSAEAIQEIGQSLLAAYSYDNFDINLPMKTPRIEKSSETLLHLTSSDILLLDHGVMKEDLHCSQELWERSPLNFTLSSMSIPRYDFDNLLKLHPESAHLSNLTW</sequence>
<keyword evidence="2" id="KW-1185">Reference proteome</keyword>
<accession>A0A165HRL3</accession>
<evidence type="ECO:0000313" key="1">
    <source>
        <dbReference type="EMBL" id="KZT12090.1"/>
    </source>
</evidence>
<proteinExistence type="predicted"/>
<reference evidence="1 2" key="1">
    <citation type="journal article" date="2016" name="Mol. Biol. Evol.">
        <title>Comparative Genomics of Early-Diverging Mushroom-Forming Fungi Provides Insights into the Origins of Lignocellulose Decay Capabilities.</title>
        <authorList>
            <person name="Nagy L.G."/>
            <person name="Riley R."/>
            <person name="Tritt A."/>
            <person name="Adam C."/>
            <person name="Daum C."/>
            <person name="Floudas D."/>
            <person name="Sun H."/>
            <person name="Yadav J.S."/>
            <person name="Pangilinan J."/>
            <person name="Larsson K.H."/>
            <person name="Matsuura K."/>
            <person name="Barry K."/>
            <person name="Labutti K."/>
            <person name="Kuo R."/>
            <person name="Ohm R.A."/>
            <person name="Bhattacharya S.S."/>
            <person name="Shirouzu T."/>
            <person name="Yoshinaga Y."/>
            <person name="Martin F.M."/>
            <person name="Grigoriev I.V."/>
            <person name="Hibbett D.S."/>
        </authorList>
    </citation>
    <scope>NUCLEOTIDE SEQUENCE [LARGE SCALE GENOMIC DNA]</scope>
    <source>
        <strain evidence="1 2">93-53</strain>
    </source>
</reference>
<organism evidence="1 2">
    <name type="scientific">Laetiporus sulphureus 93-53</name>
    <dbReference type="NCBI Taxonomy" id="1314785"/>
    <lineage>
        <taxon>Eukaryota</taxon>
        <taxon>Fungi</taxon>
        <taxon>Dikarya</taxon>
        <taxon>Basidiomycota</taxon>
        <taxon>Agaricomycotina</taxon>
        <taxon>Agaricomycetes</taxon>
        <taxon>Polyporales</taxon>
        <taxon>Laetiporus</taxon>
    </lineage>
</organism>
<dbReference type="GeneID" id="63820660"/>
<gene>
    <name evidence="1" type="ORF">LAESUDRAFT_640882</name>
</gene>